<organism evidence="2 3">
    <name type="scientific">Polaromonas aquatica</name>
    <dbReference type="NCBI Taxonomy" id="332657"/>
    <lineage>
        <taxon>Bacteria</taxon>
        <taxon>Pseudomonadati</taxon>
        <taxon>Pseudomonadota</taxon>
        <taxon>Betaproteobacteria</taxon>
        <taxon>Burkholderiales</taxon>
        <taxon>Comamonadaceae</taxon>
        <taxon>Polaromonas</taxon>
    </lineage>
</organism>
<accession>A0ABW1TU81</accession>
<sequence length="178" mass="19209">MTDARTPPPEISSGVSSSPTGDARIQEARLWCGDGWTAKVIKNEDDDGWAVAMIKDGEPEPALVGPWTMGRDKKNPKPLDGNAFSTLVKTASEFVRRHEQQLHATLHQSITVSTKSEERVTVSLDIVPDEDNPHALLGAQGNDGEQLAQVRVAPSFKLNRASATAWVEGGFAKPAERG</sequence>
<keyword evidence="3" id="KW-1185">Reference proteome</keyword>
<feature type="compositionally biased region" description="Pro residues" evidence="1">
    <location>
        <begin position="1"/>
        <end position="10"/>
    </location>
</feature>
<reference evidence="3" key="1">
    <citation type="journal article" date="2019" name="Int. J. Syst. Evol. Microbiol.">
        <title>The Global Catalogue of Microorganisms (GCM) 10K type strain sequencing project: providing services to taxonomists for standard genome sequencing and annotation.</title>
        <authorList>
            <consortium name="The Broad Institute Genomics Platform"/>
            <consortium name="The Broad Institute Genome Sequencing Center for Infectious Disease"/>
            <person name="Wu L."/>
            <person name="Ma J."/>
        </authorList>
    </citation>
    <scope>NUCLEOTIDE SEQUENCE [LARGE SCALE GENOMIC DNA]</scope>
    <source>
        <strain evidence="3">CCUG 39402</strain>
    </source>
</reference>
<protein>
    <submittedName>
        <fullName evidence="2">Uncharacterized protein</fullName>
    </submittedName>
</protein>
<dbReference type="EMBL" id="JBHSRS010000013">
    <property type="protein sequence ID" value="MFC6280469.1"/>
    <property type="molecule type" value="Genomic_DNA"/>
</dbReference>
<evidence type="ECO:0000313" key="3">
    <source>
        <dbReference type="Proteomes" id="UP001596270"/>
    </source>
</evidence>
<feature type="region of interest" description="Disordered" evidence="1">
    <location>
        <begin position="1"/>
        <end position="24"/>
    </location>
</feature>
<name>A0ABW1TU81_9BURK</name>
<comment type="caution">
    <text evidence="2">The sequence shown here is derived from an EMBL/GenBank/DDBJ whole genome shotgun (WGS) entry which is preliminary data.</text>
</comment>
<gene>
    <name evidence="2" type="ORF">ACFQND_04415</name>
</gene>
<evidence type="ECO:0000256" key="1">
    <source>
        <dbReference type="SAM" id="MobiDB-lite"/>
    </source>
</evidence>
<dbReference type="RefSeq" id="WP_371437884.1">
    <property type="nucleotide sequence ID" value="NZ_JBHSRS010000013.1"/>
</dbReference>
<evidence type="ECO:0000313" key="2">
    <source>
        <dbReference type="EMBL" id="MFC6280469.1"/>
    </source>
</evidence>
<dbReference type="Proteomes" id="UP001596270">
    <property type="component" value="Unassembled WGS sequence"/>
</dbReference>
<proteinExistence type="predicted"/>